<dbReference type="OrthoDB" id="9810995at2"/>
<accession>A0A398CSS0</accession>
<keyword evidence="2" id="KW-1185">Reference proteome</keyword>
<name>A0A398CSS0_9BACT</name>
<reference evidence="1 2" key="1">
    <citation type="submission" date="2018-09" db="EMBL/GenBank/DDBJ databases">
        <title>Discovery and Ecogenomic Context for Candidatus Cryosericales, a Global Caldiserica Order Active in Thawing Permafrost.</title>
        <authorList>
            <person name="Martinez M.A."/>
            <person name="Woodcroft B.J."/>
            <person name="Ignacio Espinoza J.C."/>
            <person name="Zayed A."/>
            <person name="Singleton C.M."/>
            <person name="Boyd J."/>
            <person name="Li Y.-F."/>
            <person name="Purvine S."/>
            <person name="Maughan H."/>
            <person name="Hodgkins S.B."/>
            <person name="Anderson D."/>
            <person name="Sederholm M."/>
            <person name="Temperton B."/>
            <person name="Saleska S.R."/>
            <person name="Tyson G.W."/>
            <person name="Rich V.I."/>
        </authorList>
    </citation>
    <scope>NUCLEOTIDE SEQUENCE [LARGE SCALE GENOMIC DNA]</scope>
    <source>
        <strain evidence="1 2">SMC7</strain>
    </source>
</reference>
<evidence type="ECO:0000313" key="1">
    <source>
        <dbReference type="EMBL" id="RIE06466.1"/>
    </source>
</evidence>
<evidence type="ECO:0000313" key="2">
    <source>
        <dbReference type="Proteomes" id="UP000266328"/>
    </source>
</evidence>
<sequence length="49" mass="5834">MGGPELKRSLKEYFIFYNEVRPHQSLGCKTAGKIYREVLDIKRRYVKTN</sequence>
<protein>
    <submittedName>
        <fullName evidence="1">Uncharacterized protein</fullName>
    </submittedName>
</protein>
<dbReference type="AlphaFoldDB" id="A0A398CSS0"/>
<dbReference type="EMBL" id="QXIS01000012">
    <property type="protein sequence ID" value="RIE06466.1"/>
    <property type="molecule type" value="Genomic_DNA"/>
</dbReference>
<organism evidence="1 2">
    <name type="scientific">Candidatus Cryosericum terrychapinii</name>
    <dbReference type="NCBI Taxonomy" id="2290919"/>
    <lineage>
        <taxon>Bacteria</taxon>
        <taxon>Pseudomonadati</taxon>
        <taxon>Caldisericota/Cryosericota group</taxon>
        <taxon>Candidatus Cryosericota</taxon>
        <taxon>Candidatus Cryosericia</taxon>
        <taxon>Candidatus Cryosericales</taxon>
        <taxon>Candidatus Cryosericaceae</taxon>
        <taxon>Candidatus Cryosericum</taxon>
    </lineage>
</organism>
<comment type="caution">
    <text evidence="1">The sequence shown here is derived from an EMBL/GenBank/DDBJ whole genome shotgun (WGS) entry which is preliminary data.</text>
</comment>
<proteinExistence type="predicted"/>
<dbReference type="Proteomes" id="UP000266328">
    <property type="component" value="Unassembled WGS sequence"/>
</dbReference>
<gene>
    <name evidence="1" type="ORF">SMC7_02335</name>
</gene>